<dbReference type="PROSITE" id="PS51257">
    <property type="entry name" value="PROKAR_LIPOPROTEIN"/>
    <property type="match status" value="1"/>
</dbReference>
<evidence type="ECO:0000256" key="1">
    <source>
        <dbReference type="ARBA" id="ARBA00004418"/>
    </source>
</evidence>
<dbReference type="CDD" id="cd13553">
    <property type="entry name" value="PBP2_NrtA_CpmA_like"/>
    <property type="match status" value="1"/>
</dbReference>
<dbReference type="GO" id="GO:0005886">
    <property type="term" value="C:plasma membrane"/>
    <property type="evidence" value="ECO:0007669"/>
    <property type="project" value="UniProtKB-SubCell"/>
</dbReference>
<feature type="chain" id="PRO_5038726151" evidence="9">
    <location>
        <begin position="23"/>
        <end position="359"/>
    </location>
</feature>
<dbReference type="GO" id="GO:0042597">
    <property type="term" value="C:periplasmic space"/>
    <property type="evidence" value="ECO:0007669"/>
    <property type="project" value="UniProtKB-SubCell"/>
</dbReference>
<dbReference type="PANTHER" id="PTHR30024:SF47">
    <property type="entry name" value="TAURINE-BINDING PERIPLASMIC PROTEIN"/>
    <property type="match status" value="1"/>
</dbReference>
<sequence length="359" mass="36671">MKKPTRILTLTALAVASMMAFAGCSSAASADTAGDPTGGTPATELRLGYFANITHAPALIGLQEGIFQKALGDTALTTQTFTAGPAAIEALSAGAIDATFIGPNPSINTFIQSGGVSARIVAGATIGGAALVVRDGISSPSDLKGTTIATPQLGNTQDVALRSWLKEKGLATDTTGGGDVHITPTENAQALTLFRDGQIDGAWVPEPWASRLVLDAGGTVLVDEAELWPGGVFPTTVLLVRTDYLQAHPQTVAALVQGDLDAIAWIVEHPDTAGAQINARLAADTGKGLSDAVLTRALAHVSFSADPHAETFQTLVDHGRQAGTQKSGSIVGLFDLRPLNGLLQQRGAPSVSAAGLGEQ</sequence>
<dbReference type="RefSeq" id="WP_061680942.1">
    <property type="nucleotide sequence ID" value="NZ_LRAD01000001.1"/>
</dbReference>
<evidence type="ECO:0000256" key="5">
    <source>
        <dbReference type="ARBA" id="ARBA00022475"/>
    </source>
</evidence>
<dbReference type="PATRIC" id="fig|36807.3.peg.21"/>
<keyword evidence="4" id="KW-0813">Transport</keyword>
<comment type="caution">
    <text evidence="10">The sequence shown here is derived from an EMBL/GenBank/DDBJ whole genome shotgun (WGS) entry which is preliminary data.</text>
</comment>
<evidence type="ECO:0000313" key="10">
    <source>
        <dbReference type="EMBL" id="KXZ61977.1"/>
    </source>
</evidence>
<evidence type="ECO:0000256" key="6">
    <source>
        <dbReference type="ARBA" id="ARBA00022519"/>
    </source>
</evidence>
<evidence type="ECO:0000256" key="4">
    <source>
        <dbReference type="ARBA" id="ARBA00022448"/>
    </source>
</evidence>
<keyword evidence="6" id="KW-0997">Cell inner membrane</keyword>
<dbReference type="Gene3D" id="3.40.190.10">
    <property type="entry name" value="Periplasmic binding protein-like II"/>
    <property type="match status" value="2"/>
</dbReference>
<protein>
    <submittedName>
        <fullName evidence="10">Taurine-binding periplasmic protein</fullName>
    </submittedName>
</protein>
<evidence type="ECO:0000256" key="9">
    <source>
        <dbReference type="SAM" id="SignalP"/>
    </source>
</evidence>
<dbReference type="STRING" id="36807.Mlaev_00021"/>
<proteinExistence type="inferred from homology"/>
<name>A0A150HIM2_9MICO</name>
<dbReference type="PANTHER" id="PTHR30024">
    <property type="entry name" value="ALIPHATIC SULFONATES-BINDING PROTEIN-RELATED"/>
    <property type="match status" value="1"/>
</dbReference>
<dbReference type="Proteomes" id="UP000075357">
    <property type="component" value="Unassembled WGS sequence"/>
</dbReference>
<accession>A0A150HIM2</accession>
<dbReference type="AlphaFoldDB" id="A0A150HIM2"/>
<dbReference type="InterPro" id="IPR044527">
    <property type="entry name" value="NrtA/CpmA_ABC-bd_dom"/>
</dbReference>
<comment type="similarity">
    <text evidence="3">Belongs to the bacterial solute-binding protein SsuA/TauA family.</text>
</comment>
<evidence type="ECO:0000256" key="3">
    <source>
        <dbReference type="ARBA" id="ARBA00010742"/>
    </source>
</evidence>
<organism evidence="10 11">
    <name type="scientific">Microbacterium laevaniformans</name>
    <dbReference type="NCBI Taxonomy" id="36807"/>
    <lineage>
        <taxon>Bacteria</taxon>
        <taxon>Bacillati</taxon>
        <taxon>Actinomycetota</taxon>
        <taxon>Actinomycetes</taxon>
        <taxon>Micrococcales</taxon>
        <taxon>Microbacteriaceae</taxon>
        <taxon>Microbacterium</taxon>
    </lineage>
</organism>
<evidence type="ECO:0000256" key="2">
    <source>
        <dbReference type="ARBA" id="ARBA00004533"/>
    </source>
</evidence>
<keyword evidence="8" id="KW-0472">Membrane</keyword>
<feature type="signal peptide" evidence="9">
    <location>
        <begin position="1"/>
        <end position="22"/>
    </location>
</feature>
<dbReference type="Pfam" id="PF13379">
    <property type="entry name" value="NMT1_2"/>
    <property type="match status" value="1"/>
</dbReference>
<evidence type="ECO:0000256" key="8">
    <source>
        <dbReference type="ARBA" id="ARBA00023136"/>
    </source>
</evidence>
<gene>
    <name evidence="10" type="primary">tauA</name>
    <name evidence="10" type="ORF">Mlaev_00021</name>
</gene>
<evidence type="ECO:0000256" key="7">
    <source>
        <dbReference type="ARBA" id="ARBA00022729"/>
    </source>
</evidence>
<comment type="subcellular location">
    <subcellularLocation>
        <location evidence="2">Cell inner membrane</location>
    </subcellularLocation>
    <subcellularLocation>
        <location evidence="1">Periplasm</location>
    </subcellularLocation>
</comment>
<reference evidence="10 11" key="1">
    <citation type="submission" date="2016-01" db="EMBL/GenBank/DDBJ databases">
        <title>Draft genome sequences of Microbacterium laevaniformans LCDC 91-0039 and the type strain of Microbacterium hominis LCDC 84-209.</title>
        <authorList>
            <person name="Bernier A.-M."/>
            <person name="Bernard K."/>
        </authorList>
    </citation>
    <scope>NUCLEOTIDE SEQUENCE [LARGE SCALE GENOMIC DNA]</scope>
    <source>
        <strain evidence="10 11">LCDC 91-0039</strain>
    </source>
</reference>
<dbReference type="InterPro" id="IPR010067">
    <property type="entry name" value="ABC_SsuA_sub-bd"/>
</dbReference>
<dbReference type="SUPFAM" id="SSF53850">
    <property type="entry name" value="Periplasmic binding protein-like II"/>
    <property type="match status" value="1"/>
</dbReference>
<keyword evidence="7 9" id="KW-0732">Signal</keyword>
<evidence type="ECO:0000313" key="11">
    <source>
        <dbReference type="Proteomes" id="UP000075357"/>
    </source>
</evidence>
<keyword evidence="5" id="KW-1003">Cell membrane</keyword>
<dbReference type="NCBIfam" id="TIGR01728">
    <property type="entry name" value="SsuA_fam"/>
    <property type="match status" value="1"/>
</dbReference>
<keyword evidence="11" id="KW-1185">Reference proteome</keyword>
<dbReference type="EMBL" id="LRAD01000001">
    <property type="protein sequence ID" value="KXZ61977.1"/>
    <property type="molecule type" value="Genomic_DNA"/>
</dbReference>
<dbReference type="GO" id="GO:0042626">
    <property type="term" value="F:ATPase-coupled transmembrane transporter activity"/>
    <property type="evidence" value="ECO:0007669"/>
    <property type="project" value="InterPro"/>
</dbReference>